<keyword evidence="2" id="KW-1185">Reference proteome</keyword>
<name>A0A1S1NKJ0_9MYCO</name>
<evidence type="ECO:0000313" key="2">
    <source>
        <dbReference type="Proteomes" id="UP000179734"/>
    </source>
</evidence>
<accession>A0A1S1NKJ0</accession>
<evidence type="ECO:0000313" key="1">
    <source>
        <dbReference type="EMBL" id="OHV04517.1"/>
    </source>
</evidence>
<protein>
    <recommendedName>
        <fullName evidence="3">Lipoprotein LpqE</fullName>
    </recommendedName>
</protein>
<sequence>MSAATVGLALCAALGAGTLSGCGTGQISQTANQASAVNGTGGVLKHVALRNVRIQSDQSGDFVEPGKTVDLDFVVSNQSPDTRDELTGIHTDIGTVTVNGNKTLPAGGMLVVGTPAGQDVAPAKAMQELRSIEDASAAAATVALTKPISNGLTYNVTFDFKVAGSITLAVPISAGTAPQQVMSGNE</sequence>
<reference evidence="1 2" key="1">
    <citation type="submission" date="2016-10" db="EMBL/GenBank/DDBJ databases">
        <title>Genome sequence of Mycobacterium talmonii.</title>
        <authorList>
            <person name="Greninger A.L."/>
            <person name="Elliott B."/>
            <person name="Vasireddy S."/>
            <person name="Vasireddy R."/>
        </authorList>
    </citation>
    <scope>NUCLEOTIDE SEQUENCE [LARGE SCALE GENOMIC DNA]</scope>
    <source>
        <strain evidence="2">NE-TNMC-100812</strain>
    </source>
</reference>
<dbReference type="Pfam" id="PF04314">
    <property type="entry name" value="PCuAC"/>
    <property type="match status" value="1"/>
</dbReference>
<dbReference type="EMBL" id="MLQM01000038">
    <property type="protein sequence ID" value="OHV04517.1"/>
    <property type="molecule type" value="Genomic_DNA"/>
</dbReference>
<dbReference type="Gene3D" id="2.60.40.1890">
    <property type="entry name" value="PCu(A)C copper chaperone"/>
    <property type="match status" value="1"/>
</dbReference>
<dbReference type="InterPro" id="IPR007410">
    <property type="entry name" value="LpqE-like"/>
</dbReference>
<comment type="caution">
    <text evidence="1">The sequence shown here is derived from an EMBL/GenBank/DDBJ whole genome shotgun (WGS) entry which is preliminary data.</text>
</comment>
<dbReference type="Proteomes" id="UP000179734">
    <property type="component" value="Unassembled WGS sequence"/>
</dbReference>
<gene>
    <name evidence="1" type="ORF">BKN37_09740</name>
</gene>
<organism evidence="1 2">
    <name type="scientific">Mycobacterium talmoniae</name>
    <dbReference type="NCBI Taxonomy" id="1858794"/>
    <lineage>
        <taxon>Bacteria</taxon>
        <taxon>Bacillati</taxon>
        <taxon>Actinomycetota</taxon>
        <taxon>Actinomycetes</taxon>
        <taxon>Mycobacteriales</taxon>
        <taxon>Mycobacteriaceae</taxon>
        <taxon>Mycobacterium</taxon>
    </lineage>
</organism>
<evidence type="ECO:0008006" key="3">
    <source>
        <dbReference type="Google" id="ProtNLM"/>
    </source>
</evidence>
<dbReference type="InterPro" id="IPR036182">
    <property type="entry name" value="PCuAC_sf"/>
</dbReference>
<dbReference type="AlphaFoldDB" id="A0A1S1NKJ0"/>
<proteinExistence type="predicted"/>